<dbReference type="EMBL" id="QTSX02002210">
    <property type="protein sequence ID" value="KAJ9077265.1"/>
    <property type="molecule type" value="Genomic_DNA"/>
</dbReference>
<name>A0ACC2TRZ3_9FUNG</name>
<comment type="caution">
    <text evidence="1">The sequence shown here is derived from an EMBL/GenBank/DDBJ whole genome shotgun (WGS) entry which is preliminary data.</text>
</comment>
<evidence type="ECO:0000313" key="1">
    <source>
        <dbReference type="EMBL" id="KAJ9077265.1"/>
    </source>
</evidence>
<proteinExistence type="predicted"/>
<accession>A0ACC2TRZ3</accession>
<sequence>MERYAFSIRDGIRSLIFDILPNLGLGQAQPSPQTSSLRVLGNQQESFSLTHPMHLGLSSRWTSLSHQFTESHILPIEDTGRDLCYCLNNTRICETEVQRNYFLPESVNPSFISVYKRGETLADVTVPLPDYPIISISQVKHSLSDILQDCKATSRRNATFTLVNFRHVAIKFKPVLLAVTVSRNQSTRFTYHFLIALEGGEVDGIFLDL</sequence>
<dbReference type="Proteomes" id="UP001165960">
    <property type="component" value="Unassembled WGS sequence"/>
</dbReference>
<organism evidence="1 2">
    <name type="scientific">Entomophthora muscae</name>
    <dbReference type="NCBI Taxonomy" id="34485"/>
    <lineage>
        <taxon>Eukaryota</taxon>
        <taxon>Fungi</taxon>
        <taxon>Fungi incertae sedis</taxon>
        <taxon>Zoopagomycota</taxon>
        <taxon>Entomophthoromycotina</taxon>
        <taxon>Entomophthoromycetes</taxon>
        <taxon>Entomophthorales</taxon>
        <taxon>Entomophthoraceae</taxon>
        <taxon>Entomophthora</taxon>
    </lineage>
</organism>
<reference evidence="1" key="1">
    <citation type="submission" date="2022-04" db="EMBL/GenBank/DDBJ databases">
        <title>Genome of the entomopathogenic fungus Entomophthora muscae.</title>
        <authorList>
            <person name="Elya C."/>
            <person name="Lovett B.R."/>
            <person name="Lee E."/>
            <person name="Macias A.M."/>
            <person name="Hajek A.E."/>
            <person name="De Bivort B.L."/>
            <person name="Kasson M.T."/>
            <person name="De Fine Licht H.H."/>
            <person name="Stajich J.E."/>
        </authorList>
    </citation>
    <scope>NUCLEOTIDE SEQUENCE</scope>
    <source>
        <strain evidence="1">Berkeley</strain>
    </source>
</reference>
<evidence type="ECO:0000313" key="2">
    <source>
        <dbReference type="Proteomes" id="UP001165960"/>
    </source>
</evidence>
<keyword evidence="2" id="KW-1185">Reference proteome</keyword>
<protein>
    <submittedName>
        <fullName evidence="1">Uncharacterized protein</fullName>
    </submittedName>
</protein>
<gene>
    <name evidence="1" type="ORF">DSO57_1018496</name>
</gene>